<dbReference type="OrthoDB" id="10207248at2759"/>
<feature type="region of interest" description="Disordered" evidence="1">
    <location>
        <begin position="1"/>
        <end position="66"/>
    </location>
</feature>
<organism evidence="2 3">
    <name type="scientific">Branchiostoma lanceolatum</name>
    <name type="common">Common lancelet</name>
    <name type="synonym">Amphioxus lanceolatum</name>
    <dbReference type="NCBI Taxonomy" id="7740"/>
    <lineage>
        <taxon>Eukaryota</taxon>
        <taxon>Metazoa</taxon>
        <taxon>Chordata</taxon>
        <taxon>Cephalochordata</taxon>
        <taxon>Leptocardii</taxon>
        <taxon>Amphioxiformes</taxon>
        <taxon>Branchiostomatidae</taxon>
        <taxon>Branchiostoma</taxon>
    </lineage>
</organism>
<dbReference type="Proteomes" id="UP000838412">
    <property type="component" value="Chromosome 12"/>
</dbReference>
<dbReference type="EMBL" id="OV696697">
    <property type="protein sequence ID" value="CAH1242461.1"/>
    <property type="molecule type" value="Genomic_DNA"/>
</dbReference>
<accession>A0A8K0E537</accession>
<proteinExistence type="predicted"/>
<sequence length="585" mass="65927">MYPYNPDPHPPRRNPALRRVSPAAECEPARTPSPAVEPPGSETVSPAAESEPTRTPSPVVEPPWLQVPDHHMPDVYLVFEPMPRCDFLTIVTAMDAEPQTGGQMKPLLQFNECLAGCKCHPVPNTCVFTLTMPENMATLSQQEFSTAMEEAIVSGLGFGREVKDTSGDGLEAFWNAYTEKGIQALSRRHQEKEINNRWEKQLKNNTTTLATPADATKPTGYRALSELPRKGKSNIEKQRSNRLVGLGATVKEEADGRDDKNVVAAQNNLAVYYDQASGQVRLGGRRPPAGHLFLRPPPVEGDERTLRKLKWDLEDRQTVLRQIGVGIDRVHIRLLREEEGCQPYEGLNRRLWEDYPPPLEPITPVKQEFDLVRTRLSLFPKHDPSVVPWSMEAEELPIRCDREYARPEDLQEVVACLQWSVASRDEWNRQGQTEIVRLLQKLDGSTNHPELCQLIELPHDELCRLIMQGSVPPYTGPDFEFDAGANAELGTARAQLSQQKRRGLARVKQQLVAERGAFPPEEGGHFDFAAAIANLEHSVDHLRYRVSEERQVVRRALRHGNGKDRHPILYDILYGLRPEPVPGME</sequence>
<evidence type="ECO:0000313" key="3">
    <source>
        <dbReference type="Proteomes" id="UP000838412"/>
    </source>
</evidence>
<evidence type="ECO:0000313" key="2">
    <source>
        <dbReference type="EMBL" id="CAH1242461.1"/>
    </source>
</evidence>
<name>A0A8K0E537_BRALA</name>
<reference evidence="2" key="1">
    <citation type="submission" date="2022-01" db="EMBL/GenBank/DDBJ databases">
        <authorList>
            <person name="Braso-Vives M."/>
        </authorList>
    </citation>
    <scope>NUCLEOTIDE SEQUENCE</scope>
</reference>
<dbReference type="AlphaFoldDB" id="A0A8K0E537"/>
<evidence type="ECO:0000256" key="1">
    <source>
        <dbReference type="SAM" id="MobiDB-lite"/>
    </source>
</evidence>
<gene>
    <name evidence="2" type="primary">Hypp6732</name>
    <name evidence="2" type="ORF">BLAG_LOCUS5752</name>
</gene>
<keyword evidence="3" id="KW-1185">Reference proteome</keyword>
<protein>
    <submittedName>
        <fullName evidence="2">Hypp6732 protein</fullName>
    </submittedName>
</protein>